<proteinExistence type="predicted"/>
<evidence type="ECO:0000313" key="2">
    <source>
        <dbReference type="Proteomes" id="UP000002258"/>
    </source>
</evidence>
<dbReference type="RefSeq" id="XP_001382666.1">
    <property type="nucleotide sequence ID" value="XM_001382629.1"/>
</dbReference>
<dbReference type="AlphaFoldDB" id="A3LQ85"/>
<dbReference type="HOGENOM" id="CLU_170514_0_0_1"/>
<dbReference type="OrthoDB" id="4024333at2759"/>
<sequence length="116" mass="13125">MRSLPPPRITRARKWKRIKRAFKSLFTKGYISDHGAFVSTSRTSKSTMKASISTIKRSRISSRFRKRNFTDGVDLADGANLGLKTMGHLGRLATRASFPLFNPLGQPPEVNLTWKF</sequence>
<accession>A3LQ85</accession>
<dbReference type="Proteomes" id="UP000002258">
    <property type="component" value="Chromosome 2"/>
</dbReference>
<dbReference type="GeneID" id="4837579"/>
<keyword evidence="2" id="KW-1185">Reference proteome</keyword>
<reference evidence="1 2" key="1">
    <citation type="journal article" date="2007" name="Nat. Biotechnol.">
        <title>Genome sequence of the lignocellulose-bioconverting and xylose-fermenting yeast Pichia stipitis.</title>
        <authorList>
            <person name="Jeffries T.W."/>
            <person name="Grigoriev I.V."/>
            <person name="Grimwood J."/>
            <person name="Laplaza J.M."/>
            <person name="Aerts A."/>
            <person name="Salamov A."/>
            <person name="Schmutz J."/>
            <person name="Lindquist E."/>
            <person name="Dehal P."/>
            <person name="Shapiro H."/>
            <person name="Jin Y.S."/>
            <person name="Passoth V."/>
            <person name="Richardson P.M."/>
        </authorList>
    </citation>
    <scope>NUCLEOTIDE SEQUENCE [LARGE SCALE GENOMIC DNA]</scope>
    <source>
        <strain evidence="2">ATCC 58785 / CBS 6054 / NBRC 10063 / NRRL Y-11545</strain>
    </source>
</reference>
<dbReference type="KEGG" id="pic:PICST_55404"/>
<organism evidence="1 2">
    <name type="scientific">Scheffersomyces stipitis (strain ATCC 58785 / CBS 6054 / NBRC 10063 / NRRL Y-11545)</name>
    <name type="common">Yeast</name>
    <name type="synonym">Pichia stipitis</name>
    <dbReference type="NCBI Taxonomy" id="322104"/>
    <lineage>
        <taxon>Eukaryota</taxon>
        <taxon>Fungi</taxon>
        <taxon>Dikarya</taxon>
        <taxon>Ascomycota</taxon>
        <taxon>Saccharomycotina</taxon>
        <taxon>Pichiomycetes</taxon>
        <taxon>Debaryomycetaceae</taxon>
        <taxon>Scheffersomyces</taxon>
    </lineage>
</organism>
<dbReference type="InParanoid" id="A3LQ85"/>
<gene>
    <name evidence="1" type="ORF">PICST_55404</name>
</gene>
<name>A3LQ85_PICST</name>
<dbReference type="EMBL" id="CP000496">
    <property type="protein sequence ID" value="ABN64637.1"/>
    <property type="molecule type" value="Genomic_DNA"/>
</dbReference>
<dbReference type="eggNOG" id="ENOG502RQA7">
    <property type="taxonomic scope" value="Eukaryota"/>
</dbReference>
<protein>
    <submittedName>
        <fullName evidence="1">Uncharacterized protein</fullName>
    </submittedName>
</protein>
<evidence type="ECO:0000313" key="1">
    <source>
        <dbReference type="EMBL" id="ABN64637.1"/>
    </source>
</evidence>